<dbReference type="InterPro" id="IPR040414">
    <property type="entry name" value="CID1/CID2"/>
</dbReference>
<dbReference type="PANTHER" id="PTHR33790">
    <property type="entry name" value="OS05G0344200 PROTEIN"/>
    <property type="match status" value="1"/>
</dbReference>
<dbReference type="PANTHER" id="PTHR33790:SF1">
    <property type="entry name" value="PROTEIN EARLY RESPONSIVE TO DEHYDRATION 15"/>
    <property type="match status" value="1"/>
</dbReference>
<dbReference type="InterPro" id="IPR009818">
    <property type="entry name" value="PAM2_motif"/>
</dbReference>
<keyword evidence="2" id="KW-1185">Reference proteome</keyword>
<dbReference type="Proteomes" id="UP001281410">
    <property type="component" value="Unassembled WGS sequence"/>
</dbReference>
<evidence type="ECO:0008006" key="3">
    <source>
        <dbReference type="Google" id="ProtNLM"/>
    </source>
</evidence>
<evidence type="ECO:0000313" key="2">
    <source>
        <dbReference type="Proteomes" id="UP001281410"/>
    </source>
</evidence>
<evidence type="ECO:0000313" key="1">
    <source>
        <dbReference type="EMBL" id="KAK3229817.1"/>
    </source>
</evidence>
<protein>
    <recommendedName>
        <fullName evidence="3">Ataxin-2 C-terminal domain-containing protein</fullName>
    </recommendedName>
</protein>
<name>A0AAE0B4T2_9ROSI</name>
<accession>A0AAE0B4T2</accession>
<organism evidence="1 2">
    <name type="scientific">Dipteronia sinensis</name>
    <dbReference type="NCBI Taxonomy" id="43782"/>
    <lineage>
        <taxon>Eukaryota</taxon>
        <taxon>Viridiplantae</taxon>
        <taxon>Streptophyta</taxon>
        <taxon>Embryophyta</taxon>
        <taxon>Tracheophyta</taxon>
        <taxon>Spermatophyta</taxon>
        <taxon>Magnoliopsida</taxon>
        <taxon>eudicotyledons</taxon>
        <taxon>Gunneridae</taxon>
        <taxon>Pentapetalae</taxon>
        <taxon>rosids</taxon>
        <taxon>malvids</taxon>
        <taxon>Sapindales</taxon>
        <taxon>Sapindaceae</taxon>
        <taxon>Hippocastanoideae</taxon>
        <taxon>Acereae</taxon>
        <taxon>Dipteronia</taxon>
    </lineage>
</organism>
<reference evidence="1" key="1">
    <citation type="journal article" date="2023" name="Plant J.">
        <title>Genome sequences and population genomics provide insights into the demographic history, inbreeding, and mutation load of two 'living fossil' tree species of Dipteronia.</title>
        <authorList>
            <person name="Feng Y."/>
            <person name="Comes H.P."/>
            <person name="Chen J."/>
            <person name="Zhu S."/>
            <person name="Lu R."/>
            <person name="Zhang X."/>
            <person name="Li P."/>
            <person name="Qiu J."/>
            <person name="Olsen K.M."/>
            <person name="Qiu Y."/>
        </authorList>
    </citation>
    <scope>NUCLEOTIDE SEQUENCE</scope>
    <source>
        <strain evidence="1">NBL</strain>
    </source>
</reference>
<dbReference type="Pfam" id="PF07145">
    <property type="entry name" value="PAM2"/>
    <property type="match status" value="1"/>
</dbReference>
<sequence length="131" mass="15663">MEVISQRSSSTLNPNAPMFIPFAYRTVEDFSDQWWALIQSSPWFRDYWLQERYFDSQIDDFSLPDLDDLFDDEFQEEEEEEEEEEVSKEIVSLGSSKWKQGRAPFEKQRCVEKAPKIVNVRMSPRTIQQPR</sequence>
<gene>
    <name evidence="1" type="ORF">Dsin_001698</name>
</gene>
<comment type="caution">
    <text evidence="1">The sequence shown here is derived from an EMBL/GenBank/DDBJ whole genome shotgun (WGS) entry which is preliminary data.</text>
</comment>
<dbReference type="EMBL" id="JANJYJ010000001">
    <property type="protein sequence ID" value="KAK3229817.1"/>
    <property type="molecule type" value="Genomic_DNA"/>
</dbReference>
<dbReference type="AlphaFoldDB" id="A0AAE0B4T2"/>
<proteinExistence type="predicted"/>